<proteinExistence type="predicted"/>
<feature type="compositionally biased region" description="Polar residues" evidence="1">
    <location>
        <begin position="178"/>
        <end position="191"/>
    </location>
</feature>
<dbReference type="Proteomes" id="UP000030645">
    <property type="component" value="Unassembled WGS sequence"/>
</dbReference>
<evidence type="ECO:0000313" key="3">
    <source>
        <dbReference type="Proteomes" id="UP000030645"/>
    </source>
</evidence>
<feature type="region of interest" description="Disordered" evidence="1">
    <location>
        <begin position="166"/>
        <end position="211"/>
    </location>
</feature>
<gene>
    <name evidence="2" type="ORF">L484_015706</name>
</gene>
<name>W9S0E4_9ROSA</name>
<reference evidence="3" key="1">
    <citation type="submission" date="2013-01" db="EMBL/GenBank/DDBJ databases">
        <title>Draft Genome Sequence of a Mulberry Tree, Morus notabilis C.K. Schneid.</title>
        <authorList>
            <person name="He N."/>
            <person name="Zhao S."/>
        </authorList>
    </citation>
    <scope>NUCLEOTIDE SEQUENCE</scope>
</reference>
<dbReference type="AlphaFoldDB" id="W9S0E4"/>
<accession>W9S0E4</accession>
<feature type="compositionally biased region" description="Basic and acidic residues" evidence="1">
    <location>
        <begin position="166"/>
        <end position="177"/>
    </location>
</feature>
<dbReference type="EMBL" id="KE345900">
    <property type="protein sequence ID" value="EXC20028.1"/>
    <property type="molecule type" value="Genomic_DNA"/>
</dbReference>
<organism evidence="2 3">
    <name type="scientific">Morus notabilis</name>
    <dbReference type="NCBI Taxonomy" id="981085"/>
    <lineage>
        <taxon>Eukaryota</taxon>
        <taxon>Viridiplantae</taxon>
        <taxon>Streptophyta</taxon>
        <taxon>Embryophyta</taxon>
        <taxon>Tracheophyta</taxon>
        <taxon>Spermatophyta</taxon>
        <taxon>Magnoliopsida</taxon>
        <taxon>eudicotyledons</taxon>
        <taxon>Gunneridae</taxon>
        <taxon>Pentapetalae</taxon>
        <taxon>rosids</taxon>
        <taxon>fabids</taxon>
        <taxon>Rosales</taxon>
        <taxon>Moraceae</taxon>
        <taxon>Moreae</taxon>
        <taxon>Morus</taxon>
    </lineage>
</organism>
<protein>
    <submittedName>
        <fullName evidence="2">Uncharacterized protein</fullName>
    </submittedName>
</protein>
<keyword evidence="3" id="KW-1185">Reference proteome</keyword>
<evidence type="ECO:0000256" key="1">
    <source>
        <dbReference type="SAM" id="MobiDB-lite"/>
    </source>
</evidence>
<evidence type="ECO:0000313" key="2">
    <source>
        <dbReference type="EMBL" id="EXC20028.1"/>
    </source>
</evidence>
<sequence length="232" mass="26169">MDSFSLPNIDQHQVPNIDQHQALEVPDSTVFDDFFDVQEFCDMKEDSHENVSNNITEHYVTTAGDHLRDQNFEAKKEEELESVEVVDLRDSGAINGHERENHEDEQSIIGEATKRMKYERKFSASLYAFNGISQCLMLNLDSKVEVFGGDQRVLEQVPKFDSNIDVENKNKDEKEPSQDTVQVQEQAGNKQSSTEIESFSSSSSSSSLSSVSSGLGFDLHLWSSLNLSPSYF</sequence>
<feature type="compositionally biased region" description="Low complexity" evidence="1">
    <location>
        <begin position="192"/>
        <end position="211"/>
    </location>
</feature>